<dbReference type="SUPFAM" id="SSF117839">
    <property type="entry name" value="WWE domain"/>
    <property type="match status" value="1"/>
</dbReference>
<dbReference type="InterPro" id="IPR025527">
    <property type="entry name" value="HUWE1/Rev1_UBM"/>
</dbReference>
<dbReference type="GO" id="GO:0016740">
    <property type="term" value="F:transferase activity"/>
    <property type="evidence" value="ECO:0007669"/>
    <property type="project" value="UniProtKB-KW"/>
</dbReference>
<dbReference type="InterPro" id="IPR041918">
    <property type="entry name" value="UBA_HUWE1"/>
</dbReference>
<dbReference type="FunFam" id="1.10.8.10:FF:000019">
    <property type="entry name" value="Putative e3 ubiquitin-protein ligase huwe1 isoform x2"/>
    <property type="match status" value="1"/>
</dbReference>
<feature type="region of interest" description="Disordered" evidence="2">
    <location>
        <begin position="1052"/>
        <end position="1147"/>
    </location>
</feature>
<dbReference type="PROSITE" id="PS50918">
    <property type="entry name" value="WWE"/>
    <property type="match status" value="1"/>
</dbReference>
<evidence type="ECO:0000256" key="1">
    <source>
        <dbReference type="ARBA" id="ARBA00022679"/>
    </source>
</evidence>
<feature type="compositionally biased region" description="Basic and acidic residues" evidence="2">
    <location>
        <begin position="1389"/>
        <end position="1405"/>
    </location>
</feature>
<feature type="compositionally biased region" description="Basic and acidic residues" evidence="2">
    <location>
        <begin position="110"/>
        <end position="120"/>
    </location>
</feature>
<dbReference type="InterPro" id="IPR015940">
    <property type="entry name" value="UBA"/>
</dbReference>
<feature type="region of interest" description="Disordered" evidence="2">
    <location>
        <begin position="971"/>
        <end position="1001"/>
    </location>
</feature>
<dbReference type="Proteomes" id="UP000053105">
    <property type="component" value="Unassembled WGS sequence"/>
</dbReference>
<dbReference type="SUPFAM" id="SSF46934">
    <property type="entry name" value="UBA-like"/>
    <property type="match status" value="1"/>
</dbReference>
<evidence type="ECO:0000313" key="6">
    <source>
        <dbReference type="Proteomes" id="UP000053105"/>
    </source>
</evidence>
<dbReference type="CDD" id="cd14288">
    <property type="entry name" value="UBA_HUWE1"/>
    <property type="match status" value="1"/>
</dbReference>
<evidence type="ECO:0000313" key="5">
    <source>
        <dbReference type="EMBL" id="KOX75809.1"/>
    </source>
</evidence>
<feature type="region of interest" description="Disordered" evidence="2">
    <location>
        <begin position="83"/>
        <end position="120"/>
    </location>
</feature>
<dbReference type="Gene3D" id="1.10.8.10">
    <property type="entry name" value="DNA helicase RuvA subunit, C-terminal domain"/>
    <property type="match status" value="1"/>
</dbReference>
<feature type="compositionally biased region" description="Basic and acidic residues" evidence="2">
    <location>
        <begin position="696"/>
        <end position="711"/>
    </location>
</feature>
<dbReference type="PROSITE" id="PS50030">
    <property type="entry name" value="UBA"/>
    <property type="match status" value="1"/>
</dbReference>
<dbReference type="Pfam" id="PF02825">
    <property type="entry name" value="WWE"/>
    <property type="match status" value="1"/>
</dbReference>
<proteinExistence type="predicted"/>
<gene>
    <name evidence="5" type="ORF">WN51_12597</name>
</gene>
<dbReference type="Pfam" id="PF00627">
    <property type="entry name" value="UBA"/>
    <property type="match status" value="1"/>
</dbReference>
<feature type="region of interest" description="Disordered" evidence="2">
    <location>
        <begin position="1375"/>
        <end position="1414"/>
    </location>
</feature>
<feature type="region of interest" description="Disordered" evidence="2">
    <location>
        <begin position="1466"/>
        <end position="1493"/>
    </location>
</feature>
<evidence type="ECO:0000256" key="2">
    <source>
        <dbReference type="SAM" id="MobiDB-lite"/>
    </source>
</evidence>
<dbReference type="SUPFAM" id="SSF48371">
    <property type="entry name" value="ARM repeat"/>
    <property type="match status" value="1"/>
</dbReference>
<dbReference type="InterPro" id="IPR009060">
    <property type="entry name" value="UBA-like_sf"/>
</dbReference>
<feature type="region of interest" description="Disordered" evidence="2">
    <location>
        <begin position="1516"/>
        <end position="1541"/>
    </location>
</feature>
<sequence>MVNPKTLLDSPYVVSSKCTGIYKVYETFDPIKYLTDIHKEAFEAVMLMWGKKPLKNYGVHMTELILSILRHILRSEQIIKEHAEKEENNEGGVSGSSSGTSGIGRGGTISDRREEPEADVNPEHLRQLMDMGFSRTHCIEALLHTLTVEQATDYLLSNPATLRRSDVPTSDVSGQDLIMDLELVDDDQIMHAIAMSLGETTETRKVFSAEESTTREVTTITESIDKFTQNALSQCLNLLDLMPDTVYRICDLLVAIAKRNGDEWRDNMLRQLMKEIGSLVDYLIEVAESNDPNAGVKLVECKEANKVTGRIYLYTMFFEGTFQEMRVPCAQIVEEYAILNKLVRLLVVSEGPLTASKNKIAKESNKDASSAKTRKWLAPLLLLIERLEKVAVLTKRKELMYKVTTRMWKWFDLSTGKWNLYSPVNNRIINDAYWAGESSTRVTCNRRRYVINFSCMTQTNEESANRRPITMGFKLHTGNEDGGSSSDSNMDTDENRVEDKRNTVLQGLDPSMAPSIIRACVRLMAIPVDRDALHAAMKVCLRLTRDYENAGIFVREGGVKLLLEMSQASSFIGCITLSTLLIRHALEEPCTLRLAMEKVIRSRTQGNIPPACKEILFMTRQINSAVCRNPEVYREVCENILRVDIRLLGKEDDDNRLIVKALPPSHSSVMPMVEKTSISVVKDLLNALIKPMPIVSDEKSSTPTRSPEKKAAYSNVGGSSSRRDVLRNNTTTPNDTIDDEDQVSQIIPMKIYPDNSSNSKVEPEEAEKPLLTKSAILKILAESVRSYSAVASLITEHVYRGGQSEMVPEYTTALAFLLDKLLPMSPENSTDKQCSSMARMLIAAIASCNHSPDVQTTLVTEVKAALTRTLALPESTEKHAQLQLLVGLISTMIDSCPPTSYNQLRTSLKMHQYNNVNYIVRIMLRKGIITDLAKIPHSLDLSSPNMAATINAALKPLETLSRIINQPMPGAVNSKFSKPKSRTVQEEPIGEQTGTTTSEATHAVGEETNEDAENTEHDISVTAESLEPTSESQVHEDEAALEDIMDQLLERDGPGVTEDQSSRPHRPMDIDEESLAIRDGEADFDPTRDATEDLMSSDSDSDSNPSDDNEDEVQDDEDEEEEEEDDGEENEEEEEEEEEGSSNYEEDGIEFYEDVGESGVFRMIPSTDRDGSSVVMIRHNIDNQDNVNSSTTVTPRSSLPWSTTFPLPLGLFESPPISESSGINSHSLLIPQSGLDANTRGQRTVRPRRYQYLQLPNPRNPNPPVILQRLLGPAGQGFPLSASQVLASSFRDTRVVVMDNGVGILTNQEEEQIDFVDQSGYLFGSNLTSTVNNTPTALHWWIEESKLLDGDSQTDCCVGVVHKLIPGLEKRRNAELGERRERRKMQYTSEKKGEKDNKDGKDHLNNTESGSSTIISMDEQISTASTSQRQDTNNFVPFETCVETPRLERTLDEDIIDVTGEMDATIQEDEERPPPPPPEEQPTEPRDPRMSNRNSALELAESIVDSVLGPCASEASRLRQSERNIEGSNTNETSSRPNTSIVVDFSQEPNEDLLRESDSSEWIRILTDDKQQLPDGVDPSFLAALPEDMRDEVIAEQLRLQRIRQRAQATVVEELTGPVEVNPEFLAALPPAIQEEVLAQQRLEQQRHAAASANPEDPVDAAAFFQNLQPSLRQAILTDMEESQISVLPPDLAQEAQNLRREWEARNRHIMQDRFLNHVSQGNAALSILRNSSRGRGGGTRYAIHTVAQRGWQSWAHGDPSITHHGAGLRLRGRQLLDHESMACVLVLLFVDEPKINTLRLHRVIRNLCYHGSTREWVVRALLSIMERSNDENKDIAMDFGGKFRRKSLVPMMHHDYCAPKIFDQRSNAQSWLNISIDAALGCRANVFHIVRHGGKKSERQGSSIAIHPQAAPTVCR</sequence>
<dbReference type="Gene3D" id="6.10.250.1630">
    <property type="match status" value="1"/>
</dbReference>
<protein>
    <submittedName>
        <fullName evidence="5">E3 ubiquitin-protein ligase HUWE1</fullName>
    </submittedName>
</protein>
<feature type="compositionally biased region" description="Basic and acidic residues" evidence="2">
    <location>
        <begin position="1516"/>
        <end position="1525"/>
    </location>
</feature>
<dbReference type="STRING" id="166423.A0A0M9A4Q3"/>
<feature type="domain" description="WWE" evidence="4">
    <location>
        <begin position="394"/>
        <end position="471"/>
    </location>
</feature>
<dbReference type="EMBL" id="KQ435758">
    <property type="protein sequence ID" value="KOX75809.1"/>
    <property type="molecule type" value="Genomic_DNA"/>
</dbReference>
<feature type="compositionally biased region" description="Basic and acidic residues" evidence="2">
    <location>
        <begin position="1060"/>
        <end position="1091"/>
    </location>
</feature>
<dbReference type="InterPro" id="IPR016024">
    <property type="entry name" value="ARM-type_fold"/>
</dbReference>
<organism evidence="5 6">
    <name type="scientific">Melipona quadrifasciata</name>
    <dbReference type="NCBI Taxonomy" id="166423"/>
    <lineage>
        <taxon>Eukaryota</taxon>
        <taxon>Metazoa</taxon>
        <taxon>Ecdysozoa</taxon>
        <taxon>Arthropoda</taxon>
        <taxon>Hexapoda</taxon>
        <taxon>Insecta</taxon>
        <taxon>Pterygota</taxon>
        <taxon>Neoptera</taxon>
        <taxon>Endopterygota</taxon>
        <taxon>Hymenoptera</taxon>
        <taxon>Apocrita</taxon>
        <taxon>Aculeata</taxon>
        <taxon>Apoidea</taxon>
        <taxon>Anthophila</taxon>
        <taxon>Apidae</taxon>
        <taxon>Melipona</taxon>
    </lineage>
</organism>
<feature type="compositionally biased region" description="Polar residues" evidence="2">
    <location>
        <begin position="1526"/>
        <end position="1541"/>
    </location>
</feature>
<dbReference type="OrthoDB" id="8068875at2759"/>
<accession>A0A0M9A4Q3</accession>
<dbReference type="Pfam" id="PF14377">
    <property type="entry name" value="UBM"/>
    <property type="match status" value="3"/>
</dbReference>
<dbReference type="InterPro" id="IPR004170">
    <property type="entry name" value="WWE_dom"/>
</dbReference>
<keyword evidence="1" id="KW-0808">Transferase</keyword>
<dbReference type="InterPro" id="IPR037197">
    <property type="entry name" value="WWE_dom_sf"/>
</dbReference>
<reference evidence="5 6" key="1">
    <citation type="submission" date="2015-07" db="EMBL/GenBank/DDBJ databases">
        <title>The genome of Melipona quadrifasciata.</title>
        <authorList>
            <person name="Pan H."/>
            <person name="Kapheim K."/>
        </authorList>
    </citation>
    <scope>NUCLEOTIDE SEQUENCE [LARGE SCALE GENOMIC DNA]</scope>
    <source>
        <strain evidence="5">0111107301</strain>
        <tissue evidence="5">Whole body</tissue>
    </source>
</reference>
<feature type="compositionally biased region" description="Acidic residues" evidence="2">
    <location>
        <begin position="1099"/>
        <end position="1147"/>
    </location>
</feature>
<name>A0A0M9A4Q3_9HYME</name>
<feature type="domain" description="UBA" evidence="3">
    <location>
        <begin position="119"/>
        <end position="158"/>
    </location>
</feature>
<evidence type="ECO:0000259" key="4">
    <source>
        <dbReference type="PROSITE" id="PS50918"/>
    </source>
</evidence>
<evidence type="ECO:0000259" key="3">
    <source>
        <dbReference type="PROSITE" id="PS50030"/>
    </source>
</evidence>
<keyword evidence="6" id="KW-1185">Reference proteome</keyword>
<dbReference type="Gene3D" id="3.30.720.50">
    <property type="match status" value="1"/>
</dbReference>
<feature type="region of interest" description="Disordered" evidence="2">
    <location>
        <begin position="696"/>
        <end position="738"/>
    </location>
</feature>
<feature type="region of interest" description="Disordered" evidence="2">
    <location>
        <begin position="475"/>
        <end position="495"/>
    </location>
</feature>